<accession>A0ABS4MR36</accession>
<gene>
    <name evidence="1" type="ORF">J2Z30_002721</name>
</gene>
<dbReference type="RefSeq" id="WP_209468662.1">
    <property type="nucleotide sequence ID" value="NZ_JAGGLR010000006.1"/>
</dbReference>
<reference evidence="1 2" key="1">
    <citation type="submission" date="2021-03" db="EMBL/GenBank/DDBJ databases">
        <title>Genomic Encyclopedia of Type Strains, Phase IV (KMG-IV): sequencing the most valuable type-strain genomes for metagenomic binning, comparative biology and taxonomic classification.</title>
        <authorList>
            <person name="Goeker M."/>
        </authorList>
    </citation>
    <scope>NUCLEOTIDE SEQUENCE [LARGE SCALE GENOMIC DNA]</scope>
    <source>
        <strain evidence="1 2">DSM 41954</strain>
    </source>
</reference>
<name>A0ABS4MR36_9ACTN</name>
<dbReference type="Proteomes" id="UP000756710">
    <property type="component" value="Unassembled WGS sequence"/>
</dbReference>
<proteinExistence type="predicted"/>
<sequence length="71" mass="7686">MESTDIVVRRLMRNLRMLSGCDDLLTAMEGGSMVAEVMALTARTAQQTADDARTMLLTLRQDGSSGRGGDH</sequence>
<evidence type="ECO:0000313" key="2">
    <source>
        <dbReference type="Proteomes" id="UP000756710"/>
    </source>
</evidence>
<dbReference type="EMBL" id="JAGGLR010000006">
    <property type="protein sequence ID" value="MBP2061712.1"/>
    <property type="molecule type" value="Genomic_DNA"/>
</dbReference>
<evidence type="ECO:0000313" key="1">
    <source>
        <dbReference type="EMBL" id="MBP2061712.1"/>
    </source>
</evidence>
<comment type="caution">
    <text evidence="1">The sequence shown here is derived from an EMBL/GenBank/DDBJ whole genome shotgun (WGS) entry which is preliminary data.</text>
</comment>
<protein>
    <submittedName>
        <fullName evidence="1">Uncharacterized protein</fullName>
    </submittedName>
</protein>
<organism evidence="1 2">
    <name type="scientific">Streptomyces iranensis</name>
    <dbReference type="NCBI Taxonomy" id="576784"/>
    <lineage>
        <taxon>Bacteria</taxon>
        <taxon>Bacillati</taxon>
        <taxon>Actinomycetota</taxon>
        <taxon>Actinomycetes</taxon>
        <taxon>Kitasatosporales</taxon>
        <taxon>Streptomycetaceae</taxon>
        <taxon>Streptomyces</taxon>
        <taxon>Streptomyces violaceusniger group</taxon>
    </lineage>
</organism>
<keyword evidence="2" id="KW-1185">Reference proteome</keyword>